<name>A0A4Q7KJX0_9PSEU</name>
<organism evidence="1 2">
    <name type="scientific">Herbihabitans rhizosphaerae</name>
    <dbReference type="NCBI Taxonomy" id="1872711"/>
    <lineage>
        <taxon>Bacteria</taxon>
        <taxon>Bacillati</taxon>
        <taxon>Actinomycetota</taxon>
        <taxon>Actinomycetes</taxon>
        <taxon>Pseudonocardiales</taxon>
        <taxon>Pseudonocardiaceae</taxon>
        <taxon>Herbihabitans</taxon>
    </lineage>
</organism>
<accession>A0A4Q7KJX0</accession>
<keyword evidence="2" id="KW-1185">Reference proteome</keyword>
<protein>
    <submittedName>
        <fullName evidence="1">Uncharacterized protein</fullName>
    </submittedName>
</protein>
<evidence type="ECO:0000313" key="2">
    <source>
        <dbReference type="Proteomes" id="UP000294257"/>
    </source>
</evidence>
<comment type="caution">
    <text evidence="1">The sequence shown here is derived from an EMBL/GenBank/DDBJ whole genome shotgun (WGS) entry which is preliminary data.</text>
</comment>
<gene>
    <name evidence="1" type="ORF">EV193_107177</name>
</gene>
<evidence type="ECO:0000313" key="1">
    <source>
        <dbReference type="EMBL" id="RZS36496.1"/>
    </source>
</evidence>
<dbReference type="EMBL" id="SGWQ01000007">
    <property type="protein sequence ID" value="RZS36496.1"/>
    <property type="molecule type" value="Genomic_DNA"/>
</dbReference>
<sequence>MSNEEIVVRQQIGDVLNEWVEVEIAGTGSGRPSRAGPLQPRRCG</sequence>
<dbReference type="RefSeq" id="WP_278044206.1">
    <property type="nucleotide sequence ID" value="NZ_SGWQ01000007.1"/>
</dbReference>
<proteinExistence type="predicted"/>
<reference evidence="1 2" key="1">
    <citation type="submission" date="2019-02" db="EMBL/GenBank/DDBJ databases">
        <title>Genomic Encyclopedia of Type Strains, Phase IV (KMG-IV): sequencing the most valuable type-strain genomes for metagenomic binning, comparative biology and taxonomic classification.</title>
        <authorList>
            <person name="Goeker M."/>
        </authorList>
    </citation>
    <scope>NUCLEOTIDE SEQUENCE [LARGE SCALE GENOMIC DNA]</scope>
    <source>
        <strain evidence="1 2">DSM 101727</strain>
    </source>
</reference>
<dbReference type="AlphaFoldDB" id="A0A4Q7KJX0"/>
<dbReference type="Proteomes" id="UP000294257">
    <property type="component" value="Unassembled WGS sequence"/>
</dbReference>